<sequence length="656" mass="67891">MSFTDPESLYGRLASGDVGRIAAAADPITGAISAVGRAGESVANGGKTAVSSWTGDAATKFTARAQLSANAAKAAAERLGAGVDIVQAASRAYGQMRGAADQAISVWRGRPPGLDAEQTRQLANQVNNALNNVKSGYDNVLRSYASALTKIPPGFEEAARSDSGWSRAAQAGAPGGALPPVPPPGSDPKAVADWWKSLSKDQQEALKNTRYQELGQLRGLPAEVLDYANRRRIPEDAARFNAEKDRLQQQLADRARELGVDPNSSEGQRALRNDAQGSQLMAQYDEAARRAKNADDAVGALDKAGQLSEETGKRAYVLAWSPDGAGAKEGAIAVAFGNPDTAKNLAVCVPGTTSTLSSFGLDQASNLSAKMGQDGAAIQWLGYDAPEFLPGQVNDPAQAREGGAILAKDVEGYRVTNPGAHVTVVGHSYGSTVVGYSAMDNGLKADDIVFVGSPGVGASHVDQLSAGAGHVYVGGTEHDPVIQATSGDWFTKDGSSTGPYDSSFGAKTFGTSGESWIGHAHSSYYDQGTESLDNIAKIANGEGGSVTEQRWQDSPQPVEVPGSDLPVAGPVIDWGVNTGKEVVDMGEDLWRGGGQVVDDISNGRWGDAAGHAVDTVGEVASDVGDVVVDTVGNAVELGRDVVEGVGGVAKTIGSWF</sequence>
<evidence type="ECO:0000259" key="2">
    <source>
        <dbReference type="Pfam" id="PF06259"/>
    </source>
</evidence>
<dbReference type="OrthoDB" id="5969911at2"/>
<dbReference type="GO" id="GO:0016787">
    <property type="term" value="F:hydrolase activity"/>
    <property type="evidence" value="ECO:0007669"/>
    <property type="project" value="UniProtKB-KW"/>
</dbReference>
<feature type="compositionally biased region" description="Polar residues" evidence="1">
    <location>
        <begin position="546"/>
        <end position="555"/>
    </location>
</feature>
<dbReference type="InterPro" id="IPR029058">
    <property type="entry name" value="AB_hydrolase_fold"/>
</dbReference>
<dbReference type="SUPFAM" id="SSF53474">
    <property type="entry name" value="alpha/beta-Hydrolases"/>
    <property type="match status" value="1"/>
</dbReference>
<feature type="domain" description="DUF1023" evidence="2">
    <location>
        <begin position="327"/>
        <end position="483"/>
    </location>
</feature>
<dbReference type="AlphaFoldDB" id="A0A1H9NMQ2"/>
<feature type="region of interest" description="Disordered" evidence="1">
    <location>
        <begin position="159"/>
        <end position="190"/>
    </location>
</feature>
<feature type="region of interest" description="Disordered" evidence="1">
    <location>
        <begin position="546"/>
        <end position="566"/>
    </location>
</feature>
<keyword evidence="3" id="KW-0378">Hydrolase</keyword>
<dbReference type="InterPro" id="IPR010427">
    <property type="entry name" value="DUF1023"/>
</dbReference>
<evidence type="ECO:0000313" key="4">
    <source>
        <dbReference type="Proteomes" id="UP000199503"/>
    </source>
</evidence>
<protein>
    <submittedName>
        <fullName evidence="3">Alpha/beta hydrolase</fullName>
    </submittedName>
</protein>
<name>A0A1H9NMQ2_9PSEU</name>
<dbReference type="Gene3D" id="3.40.50.1820">
    <property type="entry name" value="alpha/beta hydrolase"/>
    <property type="match status" value="1"/>
</dbReference>
<evidence type="ECO:0000313" key="3">
    <source>
        <dbReference type="EMBL" id="SER37240.1"/>
    </source>
</evidence>
<dbReference type="Pfam" id="PF06259">
    <property type="entry name" value="Abhydrolase_8"/>
    <property type="match status" value="1"/>
</dbReference>
<proteinExistence type="predicted"/>
<reference evidence="4" key="1">
    <citation type="submission" date="2016-10" db="EMBL/GenBank/DDBJ databases">
        <authorList>
            <person name="Varghese N."/>
            <person name="Submissions S."/>
        </authorList>
    </citation>
    <scope>NUCLEOTIDE SEQUENCE [LARGE SCALE GENOMIC DNA]</scope>
    <source>
        <strain evidence="4">DSM 44437</strain>
    </source>
</reference>
<dbReference type="STRING" id="65499.SAMN04488000_108234"/>
<accession>A0A1H9NMQ2</accession>
<organism evidence="3 4">
    <name type="scientific">Lentzea albida</name>
    <dbReference type="NCBI Taxonomy" id="65499"/>
    <lineage>
        <taxon>Bacteria</taxon>
        <taxon>Bacillati</taxon>
        <taxon>Actinomycetota</taxon>
        <taxon>Actinomycetes</taxon>
        <taxon>Pseudonocardiales</taxon>
        <taxon>Pseudonocardiaceae</taxon>
        <taxon>Lentzea</taxon>
    </lineage>
</organism>
<dbReference type="EMBL" id="FOFV01000008">
    <property type="protein sequence ID" value="SER37240.1"/>
    <property type="molecule type" value="Genomic_DNA"/>
</dbReference>
<gene>
    <name evidence="3" type="ORF">SAMN04488000_108234</name>
</gene>
<feature type="compositionally biased region" description="Pro residues" evidence="1">
    <location>
        <begin position="177"/>
        <end position="186"/>
    </location>
</feature>
<keyword evidence="4" id="KW-1185">Reference proteome</keyword>
<dbReference type="Proteomes" id="UP000199503">
    <property type="component" value="Unassembled WGS sequence"/>
</dbReference>
<dbReference type="RefSeq" id="WP_089918739.1">
    <property type="nucleotide sequence ID" value="NZ_FOFV01000008.1"/>
</dbReference>
<evidence type="ECO:0000256" key="1">
    <source>
        <dbReference type="SAM" id="MobiDB-lite"/>
    </source>
</evidence>